<keyword evidence="3" id="KW-1185">Reference proteome</keyword>
<feature type="domain" description="Reverse transcriptase zinc-binding" evidence="1">
    <location>
        <begin position="32"/>
        <end position="130"/>
    </location>
</feature>
<dbReference type="Proteomes" id="UP000275267">
    <property type="component" value="Unassembled WGS sequence"/>
</dbReference>
<dbReference type="OrthoDB" id="675217at2759"/>
<evidence type="ECO:0000313" key="3">
    <source>
        <dbReference type="Proteomes" id="UP000275267"/>
    </source>
</evidence>
<comment type="caution">
    <text evidence="2">The sequence shown here is derived from an EMBL/GenBank/DDBJ whole genome shotgun (WGS) entry which is preliminary data.</text>
</comment>
<accession>A0A3L6RDX8</accession>
<dbReference type="STRING" id="4540.A0A3L6RDX8"/>
<protein>
    <recommendedName>
        <fullName evidence="1">Reverse transcriptase zinc-binding domain-containing protein</fullName>
    </recommendedName>
</protein>
<reference evidence="3" key="1">
    <citation type="journal article" date="2019" name="Nat. Commun.">
        <title>The genome of broomcorn millet.</title>
        <authorList>
            <person name="Zou C."/>
            <person name="Miki D."/>
            <person name="Li D."/>
            <person name="Tang Q."/>
            <person name="Xiao L."/>
            <person name="Rajput S."/>
            <person name="Deng P."/>
            <person name="Jia W."/>
            <person name="Huang R."/>
            <person name="Zhang M."/>
            <person name="Sun Y."/>
            <person name="Hu J."/>
            <person name="Fu X."/>
            <person name="Schnable P.S."/>
            <person name="Li F."/>
            <person name="Zhang H."/>
            <person name="Feng B."/>
            <person name="Zhu X."/>
            <person name="Liu R."/>
            <person name="Schnable J.C."/>
            <person name="Zhu J.-K."/>
            <person name="Zhang H."/>
        </authorList>
    </citation>
    <scope>NUCLEOTIDE SEQUENCE [LARGE SCALE GENOMIC DNA]</scope>
</reference>
<proteinExistence type="predicted"/>
<organism evidence="2 3">
    <name type="scientific">Panicum miliaceum</name>
    <name type="common">Proso millet</name>
    <name type="synonym">Broomcorn millet</name>
    <dbReference type="NCBI Taxonomy" id="4540"/>
    <lineage>
        <taxon>Eukaryota</taxon>
        <taxon>Viridiplantae</taxon>
        <taxon>Streptophyta</taxon>
        <taxon>Embryophyta</taxon>
        <taxon>Tracheophyta</taxon>
        <taxon>Spermatophyta</taxon>
        <taxon>Magnoliopsida</taxon>
        <taxon>Liliopsida</taxon>
        <taxon>Poales</taxon>
        <taxon>Poaceae</taxon>
        <taxon>PACMAD clade</taxon>
        <taxon>Panicoideae</taxon>
        <taxon>Panicodae</taxon>
        <taxon>Paniceae</taxon>
        <taxon>Panicinae</taxon>
        <taxon>Panicum</taxon>
        <taxon>Panicum sect. Panicum</taxon>
    </lineage>
</organism>
<evidence type="ECO:0000313" key="2">
    <source>
        <dbReference type="EMBL" id="RLN00854.1"/>
    </source>
</evidence>
<evidence type="ECO:0000259" key="1">
    <source>
        <dbReference type="Pfam" id="PF13966"/>
    </source>
</evidence>
<gene>
    <name evidence="2" type="ORF">C2845_PM06G28080</name>
</gene>
<name>A0A3L6RDX8_PANMI</name>
<dbReference type="EMBL" id="PQIB02000009">
    <property type="protein sequence ID" value="RLN00854.1"/>
    <property type="molecule type" value="Genomic_DNA"/>
</dbReference>
<dbReference type="InterPro" id="IPR026960">
    <property type="entry name" value="RVT-Znf"/>
</dbReference>
<dbReference type="AlphaFoldDB" id="A0A3L6RDX8"/>
<sequence length="193" mass="22150">MALEVTEILKIKPSTMLAEDVRAWAFEKNGLYSVRSAYRLLKDEQAAMAMAKSDEARGSGDDRAWNLIWKLKVPLKVHLFWWRALQNFLPSKLELKWGHIIPESYCELCGDPEEMVFHVIFCCPVAKRFWAEVFPGISIPMLHPSTWAMDVLDTNICSVNTASLVVCEAWTLWSARNARRHGRKTWEPGATVR</sequence>
<dbReference type="Pfam" id="PF13966">
    <property type="entry name" value="zf-RVT"/>
    <property type="match status" value="1"/>
</dbReference>